<reference evidence="1 2" key="1">
    <citation type="submission" date="2012-12" db="EMBL/GenBank/DDBJ databases">
        <title>Novel taxa of Listeriaceae from agricultural environments in the United States.</title>
        <authorList>
            <person name="den Bakker H.C."/>
            <person name="Allred A."/>
            <person name="Warchocki S."/>
            <person name="Wright E.M."/>
            <person name="Burrell A."/>
            <person name="Nightingale K.K."/>
            <person name="Kephart D."/>
            <person name="Wiedmann M."/>
        </authorList>
    </citation>
    <scope>NUCLEOTIDE SEQUENCE [LARGE SCALE GENOMIC DNA]</scope>
    <source>
        <strain evidence="1 2">FSL S10-1203</strain>
    </source>
</reference>
<dbReference type="AlphaFoldDB" id="W7DPE7"/>
<sequence length="91" mass="10501">MNADDVRNLMPKSVDEIIEEITQYCAEEAKKGRFVYKTWNYGFGDSIDTDEKQKKIMEGLRDLGFKAYHDVNFGQFVDARLLVSWGKEEGA</sequence>
<proteinExistence type="predicted"/>
<comment type="caution">
    <text evidence="1">The sequence shown here is derived from an EMBL/GenBank/DDBJ whole genome shotgun (WGS) entry which is preliminary data.</text>
</comment>
<dbReference type="PATRIC" id="fig|1265822.4.peg.3751"/>
<dbReference type="Proteomes" id="UP000019241">
    <property type="component" value="Unassembled WGS sequence"/>
</dbReference>
<evidence type="ECO:0000313" key="2">
    <source>
        <dbReference type="Proteomes" id="UP000019241"/>
    </source>
</evidence>
<accession>W7DPE7</accession>
<dbReference type="RefSeq" id="WP_036065003.1">
    <property type="nucleotide sequence ID" value="NZ_AODM01000071.1"/>
</dbReference>
<name>W7DPE7_9LIST</name>
<organism evidence="1 2">
    <name type="scientific">Listeria fleischmannii FSL S10-1203</name>
    <dbReference type="NCBI Taxonomy" id="1265822"/>
    <lineage>
        <taxon>Bacteria</taxon>
        <taxon>Bacillati</taxon>
        <taxon>Bacillota</taxon>
        <taxon>Bacilli</taxon>
        <taxon>Bacillales</taxon>
        <taxon>Listeriaceae</taxon>
        <taxon>Listeria</taxon>
    </lineage>
</organism>
<evidence type="ECO:0000313" key="1">
    <source>
        <dbReference type="EMBL" id="EUJ47258.1"/>
    </source>
</evidence>
<gene>
    <name evidence="1" type="ORF">MCOL2_18404</name>
</gene>
<protein>
    <submittedName>
        <fullName evidence="1">Uncharacterized protein</fullName>
    </submittedName>
</protein>
<dbReference type="EMBL" id="AODM01000071">
    <property type="protein sequence ID" value="EUJ47258.1"/>
    <property type="molecule type" value="Genomic_DNA"/>
</dbReference>